<comment type="caution">
    <text evidence="1">The sequence shown here is derived from an EMBL/GenBank/DDBJ whole genome shotgun (WGS) entry which is preliminary data.</text>
</comment>
<dbReference type="Proteomes" id="UP000708208">
    <property type="component" value="Unassembled WGS sequence"/>
</dbReference>
<keyword evidence="2" id="KW-1185">Reference proteome</keyword>
<proteinExistence type="predicted"/>
<organism evidence="1 2">
    <name type="scientific">Allacma fusca</name>
    <dbReference type="NCBI Taxonomy" id="39272"/>
    <lineage>
        <taxon>Eukaryota</taxon>
        <taxon>Metazoa</taxon>
        <taxon>Ecdysozoa</taxon>
        <taxon>Arthropoda</taxon>
        <taxon>Hexapoda</taxon>
        <taxon>Collembola</taxon>
        <taxon>Symphypleona</taxon>
        <taxon>Sminthuridae</taxon>
        <taxon>Allacma</taxon>
    </lineage>
</organism>
<sequence>MAGSSQEDRISQLFTQGEELETACEFEKVVDIAKEILKIDGSNVRALLLGAGSLVSKGEESDDKLAREWYLKAIELEPDDGFDKFFAFAQIAEGSEAIDLYERGIRLLDKAITRLNKGEEKDKLKGDKFEAVRSLVEVHISDVQGNIYLNKARELILKLLKEDGNNFMSYDIFLLAQVYDKLGPKYKSEIHELCEAATRRALTEEAENVSEEKLGIFLSKFASFCLDYQFFNTAKHIINRLGLVGGKTADYLSLKAMFYRLRCDRMLKKAHFYTDSCLELIEDLEEEGEADSLDEVKETMEELKSSTPLKLNKMFADKSETNGNKPISAKRYQKLLEGEKKRIVELCKLDIGSDEPQAMDIEN</sequence>
<name>A0A8J2JGS7_9HEXA</name>
<dbReference type="EMBL" id="CAJVCH010065923">
    <property type="protein sequence ID" value="CAG7719950.1"/>
    <property type="molecule type" value="Genomic_DNA"/>
</dbReference>
<evidence type="ECO:0000313" key="2">
    <source>
        <dbReference type="Proteomes" id="UP000708208"/>
    </source>
</evidence>
<protein>
    <submittedName>
        <fullName evidence="1">Uncharacterized protein</fullName>
    </submittedName>
</protein>
<accession>A0A8J2JGS7</accession>
<dbReference type="OrthoDB" id="1914839at2759"/>
<evidence type="ECO:0000313" key="1">
    <source>
        <dbReference type="EMBL" id="CAG7719950.1"/>
    </source>
</evidence>
<reference evidence="1" key="1">
    <citation type="submission" date="2021-06" db="EMBL/GenBank/DDBJ databases">
        <authorList>
            <person name="Hodson N. C."/>
            <person name="Mongue J. A."/>
            <person name="Jaron S. K."/>
        </authorList>
    </citation>
    <scope>NUCLEOTIDE SEQUENCE</scope>
</reference>
<gene>
    <name evidence="1" type="ORF">AFUS01_LOCUS9245</name>
</gene>
<dbReference type="AlphaFoldDB" id="A0A8J2JGS7"/>